<dbReference type="Gene3D" id="3.40.50.720">
    <property type="entry name" value="NAD(P)-binding Rossmann-like Domain"/>
    <property type="match status" value="1"/>
</dbReference>
<dbReference type="SUPFAM" id="SSF53901">
    <property type="entry name" value="Thiolase-like"/>
    <property type="match status" value="1"/>
</dbReference>
<evidence type="ECO:0000256" key="5">
    <source>
        <dbReference type="ARBA" id="ARBA00023002"/>
    </source>
</evidence>
<dbReference type="InterPro" id="IPR020806">
    <property type="entry name" value="PKS_PP-bd"/>
</dbReference>
<dbReference type="Gene3D" id="3.40.47.10">
    <property type="match status" value="1"/>
</dbReference>
<dbReference type="GO" id="GO:0006633">
    <property type="term" value="P:fatty acid biosynthetic process"/>
    <property type="evidence" value="ECO:0007669"/>
    <property type="project" value="InterPro"/>
</dbReference>
<dbReference type="Pfam" id="PF08242">
    <property type="entry name" value="Methyltransf_12"/>
    <property type="match status" value="1"/>
</dbReference>
<dbReference type="PROSITE" id="PS52004">
    <property type="entry name" value="KS3_2"/>
    <property type="match status" value="1"/>
</dbReference>
<dbReference type="Gene3D" id="3.40.366.10">
    <property type="entry name" value="Malonyl-Coenzyme A Acyl Carrier Protein, domain 2"/>
    <property type="match status" value="1"/>
</dbReference>
<keyword evidence="4" id="KW-0521">NADP</keyword>
<dbReference type="SUPFAM" id="SSF55048">
    <property type="entry name" value="Probable ACP-binding domain of malonyl-CoA ACP transacylase"/>
    <property type="match status" value="1"/>
</dbReference>
<dbReference type="InterPro" id="IPR013968">
    <property type="entry name" value="PKS_KR"/>
</dbReference>
<dbReference type="SMART" id="SM00826">
    <property type="entry name" value="PKS_DH"/>
    <property type="match status" value="1"/>
</dbReference>
<dbReference type="PROSITE" id="PS52019">
    <property type="entry name" value="PKS_MFAS_DH"/>
    <property type="match status" value="1"/>
</dbReference>
<evidence type="ECO:0000259" key="9">
    <source>
        <dbReference type="PROSITE" id="PS50075"/>
    </source>
</evidence>
<dbReference type="InterPro" id="IPR049551">
    <property type="entry name" value="PKS_DH_C"/>
</dbReference>
<dbReference type="SMART" id="SM00829">
    <property type="entry name" value="PKS_ER"/>
    <property type="match status" value="1"/>
</dbReference>
<dbReference type="InterPro" id="IPR029063">
    <property type="entry name" value="SAM-dependent_MTases_sf"/>
</dbReference>
<feature type="region of interest" description="C-terminal hotdog fold" evidence="8">
    <location>
        <begin position="1089"/>
        <end position="1243"/>
    </location>
</feature>
<dbReference type="Proteomes" id="UP000193144">
    <property type="component" value="Unassembled WGS sequence"/>
</dbReference>
<comment type="caution">
    <text evidence="12">The sequence shown here is derived from an EMBL/GenBank/DDBJ whole genome shotgun (WGS) entry which is preliminary data.</text>
</comment>
<dbReference type="PROSITE" id="PS00606">
    <property type="entry name" value="KS3_1"/>
    <property type="match status" value="1"/>
</dbReference>
<dbReference type="SMART" id="SM00825">
    <property type="entry name" value="PKS_KS"/>
    <property type="match status" value="1"/>
</dbReference>
<evidence type="ECO:0000313" key="13">
    <source>
        <dbReference type="Proteomes" id="UP000193144"/>
    </source>
</evidence>
<evidence type="ECO:0000313" key="12">
    <source>
        <dbReference type="EMBL" id="ORX95044.1"/>
    </source>
</evidence>
<dbReference type="SUPFAM" id="SSF52151">
    <property type="entry name" value="FabD/lysophospholipase-like"/>
    <property type="match status" value="1"/>
</dbReference>
<dbReference type="InterPro" id="IPR050091">
    <property type="entry name" value="PKS_NRPS_Biosynth_Enz"/>
</dbReference>
<feature type="region of interest" description="N-terminal hotdog fold" evidence="8">
    <location>
        <begin position="930"/>
        <end position="1063"/>
    </location>
</feature>
<dbReference type="OrthoDB" id="329835at2759"/>
<dbReference type="CDD" id="cd02440">
    <property type="entry name" value="AdoMet_MTases"/>
    <property type="match status" value="1"/>
</dbReference>
<dbReference type="Pfam" id="PF21089">
    <property type="entry name" value="PKS_DH_N"/>
    <property type="match status" value="1"/>
</dbReference>
<protein>
    <submittedName>
        <fullName evidence="12">BcPKS1, polyketide synthase</fullName>
    </submittedName>
</protein>
<dbReference type="Gene3D" id="3.40.50.150">
    <property type="entry name" value="Vaccinia Virus protein VP39"/>
    <property type="match status" value="1"/>
</dbReference>
<evidence type="ECO:0000256" key="4">
    <source>
        <dbReference type="ARBA" id="ARBA00022857"/>
    </source>
</evidence>
<evidence type="ECO:0000256" key="7">
    <source>
        <dbReference type="ARBA" id="ARBA00023315"/>
    </source>
</evidence>
<accession>A0A1Y1YBR5</accession>
<organism evidence="12 13">
    <name type="scientific">Clohesyomyces aquaticus</name>
    <dbReference type="NCBI Taxonomy" id="1231657"/>
    <lineage>
        <taxon>Eukaryota</taxon>
        <taxon>Fungi</taxon>
        <taxon>Dikarya</taxon>
        <taxon>Ascomycota</taxon>
        <taxon>Pezizomycotina</taxon>
        <taxon>Dothideomycetes</taxon>
        <taxon>Pleosporomycetidae</taxon>
        <taxon>Pleosporales</taxon>
        <taxon>Lindgomycetaceae</taxon>
        <taxon>Clohesyomyces</taxon>
    </lineage>
</organism>
<dbReference type="InterPro" id="IPR049900">
    <property type="entry name" value="PKS_mFAS_DH"/>
</dbReference>
<dbReference type="PANTHER" id="PTHR43775:SF29">
    <property type="entry name" value="ASPERFURANONE POLYKETIDE SYNTHASE AFOG-RELATED"/>
    <property type="match status" value="1"/>
</dbReference>
<dbReference type="InterPro" id="IPR016039">
    <property type="entry name" value="Thiolase-like"/>
</dbReference>
<dbReference type="Pfam" id="PF02801">
    <property type="entry name" value="Ketoacyl-synt_C"/>
    <property type="match status" value="2"/>
</dbReference>
<dbReference type="PROSITE" id="PS50075">
    <property type="entry name" value="CARRIER"/>
    <property type="match status" value="1"/>
</dbReference>
<evidence type="ECO:0000256" key="8">
    <source>
        <dbReference type="PROSITE-ProRule" id="PRU01363"/>
    </source>
</evidence>
<evidence type="ECO:0000256" key="1">
    <source>
        <dbReference type="ARBA" id="ARBA00022450"/>
    </source>
</evidence>
<dbReference type="InterPro" id="IPR020843">
    <property type="entry name" value="ER"/>
</dbReference>
<dbReference type="Pfam" id="PF16197">
    <property type="entry name" value="KAsynt_C_assoc"/>
    <property type="match status" value="1"/>
</dbReference>
<keyword evidence="5" id="KW-0560">Oxidoreductase</keyword>
<dbReference type="SMART" id="SM00822">
    <property type="entry name" value="PKS_KR"/>
    <property type="match status" value="1"/>
</dbReference>
<dbReference type="InterPro" id="IPR014043">
    <property type="entry name" value="Acyl_transferase_dom"/>
</dbReference>
<name>A0A1Y1YBR5_9PLEO</name>
<dbReference type="InterPro" id="IPR020807">
    <property type="entry name" value="PKS_DH"/>
</dbReference>
<dbReference type="InterPro" id="IPR013217">
    <property type="entry name" value="Methyltransf_12"/>
</dbReference>
<dbReference type="Gene3D" id="1.10.1200.10">
    <property type="entry name" value="ACP-like"/>
    <property type="match status" value="1"/>
</dbReference>
<dbReference type="InterPro" id="IPR032821">
    <property type="entry name" value="PKS_assoc"/>
</dbReference>
<keyword evidence="2" id="KW-0597">Phosphoprotein</keyword>
<dbReference type="SUPFAM" id="SSF50129">
    <property type="entry name" value="GroES-like"/>
    <property type="match status" value="1"/>
</dbReference>
<dbReference type="Gene3D" id="3.10.129.110">
    <property type="entry name" value="Polyketide synthase dehydratase"/>
    <property type="match status" value="1"/>
</dbReference>
<dbReference type="GO" id="GO:0004312">
    <property type="term" value="F:fatty acid synthase activity"/>
    <property type="evidence" value="ECO:0007669"/>
    <property type="project" value="TreeGrafter"/>
</dbReference>
<dbReference type="EMBL" id="MCFA01000292">
    <property type="protein sequence ID" value="ORX95044.1"/>
    <property type="molecule type" value="Genomic_DNA"/>
</dbReference>
<dbReference type="Pfam" id="PF08659">
    <property type="entry name" value="KR"/>
    <property type="match status" value="1"/>
</dbReference>
<dbReference type="InterPro" id="IPR014031">
    <property type="entry name" value="Ketoacyl_synth_C"/>
</dbReference>
<feature type="domain" description="PKS/mFAS DH" evidence="11">
    <location>
        <begin position="930"/>
        <end position="1243"/>
    </location>
</feature>
<dbReference type="InterPro" id="IPR057326">
    <property type="entry name" value="KR_dom"/>
</dbReference>
<evidence type="ECO:0000259" key="10">
    <source>
        <dbReference type="PROSITE" id="PS52004"/>
    </source>
</evidence>
<dbReference type="SUPFAM" id="SSF51735">
    <property type="entry name" value="NAD(P)-binding Rossmann-fold domains"/>
    <property type="match status" value="2"/>
</dbReference>
<dbReference type="Pfam" id="PF00698">
    <property type="entry name" value="Acyl_transf_1"/>
    <property type="match status" value="1"/>
</dbReference>
<evidence type="ECO:0000259" key="11">
    <source>
        <dbReference type="PROSITE" id="PS52019"/>
    </source>
</evidence>
<dbReference type="InterPro" id="IPR020841">
    <property type="entry name" value="PKS_Beta-ketoAc_synthase_dom"/>
</dbReference>
<dbReference type="SUPFAM" id="SSF47336">
    <property type="entry name" value="ACP-like"/>
    <property type="match status" value="1"/>
</dbReference>
<dbReference type="InterPro" id="IPR011032">
    <property type="entry name" value="GroES-like_sf"/>
</dbReference>
<dbReference type="PANTHER" id="PTHR43775">
    <property type="entry name" value="FATTY ACID SYNTHASE"/>
    <property type="match status" value="1"/>
</dbReference>
<dbReference type="InterPro" id="IPR001227">
    <property type="entry name" value="Ac_transferase_dom_sf"/>
</dbReference>
<evidence type="ECO:0000256" key="2">
    <source>
        <dbReference type="ARBA" id="ARBA00022553"/>
    </source>
</evidence>
<keyword evidence="7" id="KW-0012">Acyltransferase</keyword>
<dbReference type="CDD" id="cd00833">
    <property type="entry name" value="PKS"/>
    <property type="match status" value="1"/>
</dbReference>
<dbReference type="InterPro" id="IPR014030">
    <property type="entry name" value="Ketoacyl_synth_N"/>
</dbReference>
<dbReference type="Gene3D" id="3.30.70.3290">
    <property type="match status" value="1"/>
</dbReference>
<dbReference type="STRING" id="1231657.A0A1Y1YBR5"/>
<proteinExistence type="predicted"/>
<feature type="domain" description="Ketosynthase family 3 (KS3)" evidence="10">
    <location>
        <begin position="4"/>
        <end position="406"/>
    </location>
</feature>
<dbReference type="InterPro" id="IPR042104">
    <property type="entry name" value="PKS_dehydratase_sf"/>
</dbReference>
<dbReference type="GO" id="GO:0044550">
    <property type="term" value="P:secondary metabolite biosynthetic process"/>
    <property type="evidence" value="ECO:0007669"/>
    <property type="project" value="TreeGrafter"/>
</dbReference>
<dbReference type="InterPro" id="IPR013154">
    <property type="entry name" value="ADH-like_N"/>
</dbReference>
<evidence type="ECO:0000256" key="6">
    <source>
        <dbReference type="ARBA" id="ARBA00023268"/>
    </source>
</evidence>
<dbReference type="InterPro" id="IPR036291">
    <property type="entry name" value="NAD(P)-bd_dom_sf"/>
</dbReference>
<dbReference type="InterPro" id="IPR049552">
    <property type="entry name" value="PKS_DH_N"/>
</dbReference>
<gene>
    <name evidence="12" type="ORF">BCR34DRAFT_498791</name>
</gene>
<dbReference type="GO" id="GO:0031177">
    <property type="term" value="F:phosphopantetheine binding"/>
    <property type="evidence" value="ECO:0007669"/>
    <property type="project" value="InterPro"/>
</dbReference>
<dbReference type="InterPro" id="IPR018201">
    <property type="entry name" value="Ketoacyl_synth_AS"/>
</dbReference>
<keyword evidence="13" id="KW-1185">Reference proteome</keyword>
<dbReference type="GO" id="GO:0004315">
    <property type="term" value="F:3-oxoacyl-[acyl-carrier-protein] synthase activity"/>
    <property type="evidence" value="ECO:0007669"/>
    <property type="project" value="InterPro"/>
</dbReference>
<dbReference type="SMART" id="SM00827">
    <property type="entry name" value="PKS_AT"/>
    <property type="match status" value="1"/>
</dbReference>
<dbReference type="Pfam" id="PF08240">
    <property type="entry name" value="ADH_N"/>
    <property type="match status" value="1"/>
</dbReference>
<dbReference type="CDD" id="cd05195">
    <property type="entry name" value="enoyl_red"/>
    <property type="match status" value="1"/>
</dbReference>
<dbReference type="Pfam" id="PF13602">
    <property type="entry name" value="ADH_zinc_N_2"/>
    <property type="match status" value="1"/>
</dbReference>
<keyword evidence="3" id="KW-0808">Transferase</keyword>
<reference evidence="12 13" key="1">
    <citation type="submission" date="2016-07" db="EMBL/GenBank/DDBJ databases">
        <title>Pervasive Adenine N6-methylation of Active Genes in Fungi.</title>
        <authorList>
            <consortium name="DOE Joint Genome Institute"/>
            <person name="Mondo S.J."/>
            <person name="Dannebaum R.O."/>
            <person name="Kuo R.C."/>
            <person name="Labutti K."/>
            <person name="Haridas S."/>
            <person name="Kuo A."/>
            <person name="Salamov A."/>
            <person name="Ahrendt S.R."/>
            <person name="Lipzen A."/>
            <person name="Sullivan W."/>
            <person name="Andreopoulos W.B."/>
            <person name="Clum A."/>
            <person name="Lindquist E."/>
            <person name="Daum C."/>
            <person name="Ramamoorthy G.K."/>
            <person name="Gryganskyi A."/>
            <person name="Culley D."/>
            <person name="Magnuson J.K."/>
            <person name="James T.Y."/>
            <person name="O'Malley M.A."/>
            <person name="Stajich J.E."/>
            <person name="Spatafora J.W."/>
            <person name="Visel A."/>
            <person name="Grigoriev I.V."/>
        </authorList>
    </citation>
    <scope>NUCLEOTIDE SEQUENCE [LARGE SCALE GENOMIC DNA]</scope>
    <source>
        <strain evidence="12 13">CBS 115471</strain>
    </source>
</reference>
<evidence type="ECO:0000256" key="3">
    <source>
        <dbReference type="ARBA" id="ARBA00022679"/>
    </source>
</evidence>
<sequence>MAEIEPIAVVGMSLKFPQGATTPNSLWQILIDKKCTMTEWAEDRINIGSFHNANRSETSSISARGSHFLAEHPAAFDASFFSITANEAASMDPQQRMLLETTFRAFENAGIPLGDLRQSNTGVYVGCMDDDYKLLLVRDIESIPTYAATGAGQSMLANRLSWFFDLHGPSITMDSACSSSLMALDFACQGLRSGDTSMAVVAGVNVLLGCETPISMTRMGFLSPDSLCYSFDERANGYVRGEGVGVIILKRLSDAIASNDTIRAIIRSTGSNSDGYTPGITQPSKESQAKLIRQTYQKARLDLALTRFFEAHGTGTPVGDPIEAAAIGGHLEGASGIAGFIKTVLAVERGIIPPNTNFRQLNPKIPAEIFNLRIPTESIPWPLGIRRASVNSFGFGGSNTHVVVDDAYHFLAFRGLFAHHCTAKTPLSSPQSEIERPVGNTSVVSISGTGSPKLLVWSAADEAALAKITSEFARRYSLTEDGHALMQRDVDDLAYTLSCRRARFTWTSFTIVSTPTDLGQMSTRLSKPMRSQAKTGLLLVFTGQGAQYAKMGLSLLSFPVFKRALEQYGLEISRLGCPWTILDILRADLSISTIDRPSFSQPICTGIQVALVELLRSFNIYPKAVIGHSSGEIAASYACGAISLAAACKIAYHRGRLAESLLGTGTMLAVGLSEGNVHPYLKRVKPSSNENLTISCVNSPKNVTISGTKDQIETLRVHLVADGVFARELKTGVAYHSPSMHAVSEVYATSIGDIEAGSSDQKGITFVSSVSGGTIPHLDRLREATYWVQNMTQSVRFSEAIKTILSQPKRSRKLGQAKTVDIHDILEIGPHSALQRPIQETISALNQNVRYASLLSRFDQTAVTTLNAIGALTCSGYPVHLANVNCLDTSDPSRYKCLVDLPEYPFSRTLSHMDEGSVSNAMRLRQHFPRPLLGAPVPDWNELEPKWRRLLGLRDYPWLADHQVNGMVLFPAAGMVAIALDAAQQLADSEHKISSFFLKEARFSSPIVVPHNEKEMAEVETFARSDPAGELDSKWCDVRITVRVGNGWNEACCARVQIQYCSTVQVSSAGKVQSPVQEWAKERHQKSCDRSTRMVDSKRLYQTFTKMGLQYGPHFQGLRNVRWSGANEAVAEVSSTEIIAQTESEPVLIHPSTFDAVAQLVWVPLTKGGTQIVPTCLPTGIRNAWFSAELYNTTNDTICASTTSAFDGVKQVDASVIVTSRNGEVLIDVDHVEATLVSSGPSESNQTRQRRLCFCMESKPDIDLLEPEQLMNFIGPRYTHDDEASRFYHDHARTLEWFISATLMQLTPSDVDNAAPHIKKYIDWLDFQVRKNPVQNRFWSTTQDRYVDLQDIHDRESFFERFESINARGKLAVETGRKMLSIIRGKLNALEFLFKSGLAEAFYEEVYSVIESRERLSNYLDALGHKNSAMKILEVGAGTGAWTGFVLEPLLLHGNKEEGTPRFSRYDYTDISAGFFEHAKEKFSKVNDTGRMSFQVLDLERNPVEQGFEIGTYDVVVAATVLHATRDLKKTFQHVRKLMKSGAKLIMLEIVQPEKLRSGFTFGLLPGWWLGSDPSIEARRWSPCVTIDEWDDLMVECGFSGMDTVVRDHEDDSSHEMSIVFSTAIEEIPPSLPLPESVLVIDPDYPNQTTLATALQERLVLQFGTVSSISAIGDLTKSTQAASLQFIFLCEIDRPLLRGISEPLFEDLKIIFRKGSAFLWVTKGQPSMDNWADKNMVLGLSRVFRAENLPRRFATLALEPEATLMENLRVISKVLKAVSSSHDTVAIDQEYLVQQGMISIRRISEANFLDNVIRARTVPTESLRTISNAGPVSLVIRSPGVLESICWAEDTAYTKSIGSDEVEIEAVAWGLNSRDTRIAQGQSNEMVFGSEAAGIVRRAGSKTSLNPGDKVVAVGSGLLKTCIRCTEDHVFRIPDDISLDDAASLPMVATAAYCAIVEMGSLQEGERVLIHDGGSAVGQLCIQLARQRGASQIFTTVASQTQRDLVESRYDISCDHIFSTRQNSFVQLVRHSTCGEGVDLVINPLGGEARLASRSLLRPFGRFIDIGTHKQRHNSSLLTNNIEKGLMCVDVNAEDIFTHRPRLGRRALSEVLGLVKEGTIQCPYPRQSFSAGQVEDAFQKLRQEDLCGKVVITAESGVSVKTWMAKKSSLRLSSESTYVIAGGLGGLGRSTARWMVSNGAKYVILLSRSGLSSQQAKDLTNELEAQGVHVATPPCNVSSAEALANVLQECEKSMPSIKGCIQGTMILRDALLENMSYTDWTAAVSSKVETSWNLHTLLPKGMDFFVMLSSLSGITGMIGQSNYAAGNTFQDALAEHRIRNGERAIALDLGIMGNVGIVAENDDYLRQRESGLEMLQVEEEEYHALLDYYCDKDNLTVDSKTSAQALIGLPTQQLLRANGIDIPPSISIPMLSPLAQIDLMASGASKISPTDATQDFSGDFLRAQSEEEAEVVVVQSLAAKLARALSVPVDEIDVTNPLYQYGVDSLFAVELRNWIGKTFLANVPIFTLMGAPSVAAVCNIIATTSTARTKT</sequence>
<dbReference type="SMART" id="SM00823">
    <property type="entry name" value="PKS_PP"/>
    <property type="match status" value="1"/>
</dbReference>
<dbReference type="InterPro" id="IPR016036">
    <property type="entry name" value="Malonyl_transacylase_ACP-bd"/>
</dbReference>
<keyword evidence="1" id="KW-0596">Phosphopantetheine</keyword>
<dbReference type="InterPro" id="IPR009081">
    <property type="entry name" value="PP-bd_ACP"/>
</dbReference>
<dbReference type="InterPro" id="IPR036736">
    <property type="entry name" value="ACP-like_sf"/>
</dbReference>
<feature type="active site" description="Proton acceptor; for dehydratase activity" evidence="8">
    <location>
        <position position="962"/>
    </location>
</feature>
<dbReference type="Gene3D" id="3.90.180.10">
    <property type="entry name" value="Medium-chain alcohol dehydrogenases, catalytic domain"/>
    <property type="match status" value="1"/>
</dbReference>
<dbReference type="Pfam" id="PF00109">
    <property type="entry name" value="ketoacyl-synt"/>
    <property type="match status" value="1"/>
</dbReference>
<keyword evidence="6" id="KW-0511">Multifunctional enzyme</keyword>
<dbReference type="GO" id="GO:0016491">
    <property type="term" value="F:oxidoreductase activity"/>
    <property type="evidence" value="ECO:0007669"/>
    <property type="project" value="UniProtKB-KW"/>
</dbReference>
<dbReference type="InterPro" id="IPR016035">
    <property type="entry name" value="Acyl_Trfase/lysoPLipase"/>
</dbReference>
<feature type="active site" description="Proton donor; for dehydratase activity" evidence="8">
    <location>
        <position position="1155"/>
    </location>
</feature>
<dbReference type="SUPFAM" id="SSF53335">
    <property type="entry name" value="S-adenosyl-L-methionine-dependent methyltransferases"/>
    <property type="match status" value="1"/>
</dbReference>
<dbReference type="Pfam" id="PF23297">
    <property type="entry name" value="ACP_SdgA_C"/>
    <property type="match status" value="1"/>
</dbReference>
<feature type="domain" description="Carrier" evidence="9">
    <location>
        <begin position="2468"/>
        <end position="2545"/>
    </location>
</feature>
<dbReference type="Pfam" id="PF14765">
    <property type="entry name" value="PS-DH"/>
    <property type="match status" value="1"/>
</dbReference>